<evidence type="ECO:0000313" key="7">
    <source>
        <dbReference type="EMBL" id="MCW3476621.1"/>
    </source>
</evidence>
<dbReference type="PANTHER" id="PTHR45586:SF1">
    <property type="entry name" value="LIPOPOLYSACCHARIDE ASSEMBLY PROTEIN B"/>
    <property type="match status" value="1"/>
</dbReference>
<dbReference type="EMBL" id="JAPDNT010000021">
    <property type="protein sequence ID" value="MCW3476621.1"/>
    <property type="molecule type" value="Genomic_DNA"/>
</dbReference>
<dbReference type="AlphaFoldDB" id="A0AA41YQ16"/>
<dbReference type="PROSITE" id="PS50005">
    <property type="entry name" value="TPR"/>
    <property type="match status" value="1"/>
</dbReference>
<organism evidence="7 8">
    <name type="scientific">Limobrevibacterium gyesilva</name>
    <dbReference type="NCBI Taxonomy" id="2991712"/>
    <lineage>
        <taxon>Bacteria</taxon>
        <taxon>Pseudomonadati</taxon>
        <taxon>Pseudomonadota</taxon>
        <taxon>Alphaproteobacteria</taxon>
        <taxon>Acetobacterales</taxon>
        <taxon>Acetobacteraceae</taxon>
        <taxon>Limobrevibacterium</taxon>
    </lineage>
</organism>
<feature type="compositionally biased region" description="Basic and acidic residues" evidence="4">
    <location>
        <begin position="546"/>
        <end position="562"/>
    </location>
</feature>
<dbReference type="InterPro" id="IPR019734">
    <property type="entry name" value="TPR_rpt"/>
</dbReference>
<feature type="domain" description="Ancillary SecYEG translocon subunit/Cell division coordinator CpoB TPR" evidence="6">
    <location>
        <begin position="271"/>
        <end position="403"/>
    </location>
</feature>
<keyword evidence="2 3" id="KW-0802">TPR repeat</keyword>
<dbReference type="InterPro" id="IPR018704">
    <property type="entry name" value="SecYEG/CpoB_TPR"/>
</dbReference>
<keyword evidence="1" id="KW-0677">Repeat</keyword>
<sequence>MQHVRSLRRTVLLTLSLLSACAAADPASVAGDARGPYGPATRLNVPGVAAAFLSGRFAASQNDVGYAADEFLRALQADPGNVELRQQAFLTSLLAGRPEAVRLAALQSDNQAAQLLLADSDAKAGRWEQAENRFAALPRQGLMQLLQPLLVAWAQAGQGRTDAALATLAPLVQGQHFRAMYALHAALIADLGKRTAEAARLYRVAQSEFGSTNLQLGRLLASWQARQGFPDDARETLKAVGDNSPEMIIALPALQMAVAARQVRNPVDGIAEAYLALAAALRSQDAAEFSVVLLQLALDLRPDLTAARLLSAEIQETRNNPEGALAVLSPVPASDPLYAMVRLRQAALTDRLGNTTEALHMLDQLAKEFPTRPDPLTLQGDLLRSKRRFAEAVVAYDHAVALVANPTRVNWPLFYNRGIALDRAHQWARAEADFLKALELFPDQPFVLNYLGYSWTEQGRNLTRARQMIERAAELRPNDGEIADSLGWVVLRQGDVRGAVKYLERAVELEPEDATINAHLGDAYWAAGRKLEAQYQWRRSLNLKPEPEEVSKLQAKLREGDQTQHSGSSAVGEKTVQ</sequence>
<reference evidence="7" key="1">
    <citation type="submission" date="2022-09" db="EMBL/GenBank/DDBJ databases">
        <title>Rhodovastum sp. nov. RN2-1 isolated from soil in Seongnam, South Korea.</title>
        <authorList>
            <person name="Le N.T."/>
        </authorList>
    </citation>
    <scope>NUCLEOTIDE SEQUENCE</scope>
    <source>
        <strain evidence="7">RN2-1</strain>
    </source>
</reference>
<dbReference type="RefSeq" id="WP_264715433.1">
    <property type="nucleotide sequence ID" value="NZ_JAPDNT010000021.1"/>
</dbReference>
<evidence type="ECO:0000256" key="2">
    <source>
        <dbReference type="ARBA" id="ARBA00022803"/>
    </source>
</evidence>
<reference evidence="7" key="2">
    <citation type="submission" date="2022-10" db="EMBL/GenBank/DDBJ databases">
        <authorList>
            <person name="Trinh H.N."/>
        </authorList>
    </citation>
    <scope>NUCLEOTIDE SEQUENCE</scope>
    <source>
        <strain evidence="7">RN2-1</strain>
    </source>
</reference>
<dbReference type="SUPFAM" id="SSF48452">
    <property type="entry name" value="TPR-like"/>
    <property type="match status" value="2"/>
</dbReference>
<dbReference type="InterPro" id="IPR011990">
    <property type="entry name" value="TPR-like_helical_dom_sf"/>
</dbReference>
<feature type="region of interest" description="Disordered" evidence="4">
    <location>
        <begin position="546"/>
        <end position="577"/>
    </location>
</feature>
<dbReference type="InterPro" id="IPR051012">
    <property type="entry name" value="CellSynth/LPSAsmb/PSIAsmb"/>
</dbReference>
<dbReference type="Gene3D" id="1.25.40.10">
    <property type="entry name" value="Tetratricopeptide repeat domain"/>
    <property type="match status" value="4"/>
</dbReference>
<evidence type="ECO:0000256" key="5">
    <source>
        <dbReference type="SAM" id="SignalP"/>
    </source>
</evidence>
<feature type="repeat" description="TPR" evidence="3">
    <location>
        <begin position="480"/>
        <end position="513"/>
    </location>
</feature>
<comment type="caution">
    <text evidence="7">The sequence shown here is derived from an EMBL/GenBank/DDBJ whole genome shotgun (WGS) entry which is preliminary data.</text>
</comment>
<accession>A0AA41YQ16</accession>
<gene>
    <name evidence="7" type="ORF">OL599_18825</name>
</gene>
<dbReference type="PANTHER" id="PTHR45586">
    <property type="entry name" value="TPR REPEAT-CONTAINING PROTEIN PA4667"/>
    <property type="match status" value="1"/>
</dbReference>
<feature type="chain" id="PRO_5041418878" evidence="5">
    <location>
        <begin position="25"/>
        <end position="577"/>
    </location>
</feature>
<protein>
    <submittedName>
        <fullName evidence="7">Tetratricopeptide repeat protein</fullName>
    </submittedName>
</protein>
<evidence type="ECO:0000313" key="8">
    <source>
        <dbReference type="Proteomes" id="UP001165679"/>
    </source>
</evidence>
<evidence type="ECO:0000256" key="1">
    <source>
        <dbReference type="ARBA" id="ARBA00022737"/>
    </source>
</evidence>
<evidence type="ECO:0000259" key="6">
    <source>
        <dbReference type="Pfam" id="PF09976"/>
    </source>
</evidence>
<dbReference type="SMART" id="SM00028">
    <property type="entry name" value="TPR"/>
    <property type="match status" value="8"/>
</dbReference>
<dbReference type="Pfam" id="PF09976">
    <property type="entry name" value="TPR_21"/>
    <property type="match status" value="1"/>
</dbReference>
<name>A0AA41YQ16_9PROT</name>
<keyword evidence="8" id="KW-1185">Reference proteome</keyword>
<evidence type="ECO:0000256" key="3">
    <source>
        <dbReference type="PROSITE-ProRule" id="PRU00339"/>
    </source>
</evidence>
<dbReference type="Proteomes" id="UP001165679">
    <property type="component" value="Unassembled WGS sequence"/>
</dbReference>
<dbReference type="Pfam" id="PF13432">
    <property type="entry name" value="TPR_16"/>
    <property type="match status" value="3"/>
</dbReference>
<feature type="signal peptide" evidence="5">
    <location>
        <begin position="1"/>
        <end position="24"/>
    </location>
</feature>
<evidence type="ECO:0000256" key="4">
    <source>
        <dbReference type="SAM" id="MobiDB-lite"/>
    </source>
</evidence>
<keyword evidence="5" id="KW-0732">Signal</keyword>
<dbReference type="PROSITE" id="PS51257">
    <property type="entry name" value="PROKAR_LIPOPROTEIN"/>
    <property type="match status" value="1"/>
</dbReference>
<proteinExistence type="predicted"/>